<sequence>MNGSRDVELYGPIGEAVKRIAPYVETDPVGIYAACLSMWSMAIGDRVFMDAGRRRSPLVSTALVADTGTGKGVALDGARHIMAESIGRDIEMRETSGLTSGAALVDHVYRQVELTEEAYGIADARVLVVEEEWREILERTSRDSSFTSKIRHCWDCATLRNTTKKKSANDVPQEVRNARVVFHTHITPSDWRKFVSFTDAAGGSFNRILPVALDDVPLLRKRKLPAVNTERLVEAWSWASSERHIMKLTPGAENLNWALRRAERILLKTLPAHQGDFVARTAEQTTRVAAVLATSEGTDRITRKHMDAAVTFVRHSVQTVLDLTKDGPGKKAKSTPEDRVLSELSKHPGGIRSAVLQRASGALAFDLQNMEQRGLITHREIKDGPGRPVKLYQLVGKTSVLPRPATGTPMPSSAKSNPFLLALQSA</sequence>
<evidence type="ECO:0000313" key="1">
    <source>
        <dbReference type="EMBL" id="GAA0579506.1"/>
    </source>
</evidence>
<name>A0ABN1F1S0_9ACTN</name>
<reference evidence="1 2" key="1">
    <citation type="journal article" date="2019" name="Int. J. Syst. Evol. Microbiol.">
        <title>The Global Catalogue of Microorganisms (GCM) 10K type strain sequencing project: providing services to taxonomists for standard genome sequencing and annotation.</title>
        <authorList>
            <consortium name="The Broad Institute Genomics Platform"/>
            <consortium name="The Broad Institute Genome Sequencing Center for Infectious Disease"/>
            <person name="Wu L."/>
            <person name="Ma J."/>
        </authorList>
    </citation>
    <scope>NUCLEOTIDE SEQUENCE [LARGE SCALE GENOMIC DNA]</scope>
    <source>
        <strain evidence="1 2">JCM 5067</strain>
    </source>
</reference>
<organism evidence="1 2">
    <name type="scientific">Streptomyces crystallinus</name>
    <dbReference type="NCBI Taxonomy" id="68191"/>
    <lineage>
        <taxon>Bacteria</taxon>
        <taxon>Bacillati</taxon>
        <taxon>Actinomycetota</taxon>
        <taxon>Actinomycetes</taxon>
        <taxon>Kitasatosporales</taxon>
        <taxon>Streptomycetaceae</taxon>
        <taxon>Streptomyces</taxon>
    </lineage>
</organism>
<evidence type="ECO:0008006" key="3">
    <source>
        <dbReference type="Google" id="ProtNLM"/>
    </source>
</evidence>
<accession>A0ABN1F1S0</accession>
<gene>
    <name evidence="1" type="ORF">GCM10010394_05080</name>
</gene>
<evidence type="ECO:0000313" key="2">
    <source>
        <dbReference type="Proteomes" id="UP001500668"/>
    </source>
</evidence>
<dbReference type="Proteomes" id="UP001500668">
    <property type="component" value="Unassembled WGS sequence"/>
</dbReference>
<proteinExistence type="predicted"/>
<dbReference type="InterPro" id="IPR025048">
    <property type="entry name" value="DUF3987"/>
</dbReference>
<protein>
    <recommendedName>
        <fullName evidence="3">DUF3987 domain-containing protein</fullName>
    </recommendedName>
</protein>
<dbReference type="EMBL" id="BAAACA010000004">
    <property type="protein sequence ID" value="GAA0579506.1"/>
    <property type="molecule type" value="Genomic_DNA"/>
</dbReference>
<comment type="caution">
    <text evidence="1">The sequence shown here is derived from an EMBL/GenBank/DDBJ whole genome shotgun (WGS) entry which is preliminary data.</text>
</comment>
<keyword evidence="2" id="KW-1185">Reference proteome</keyword>
<dbReference type="Pfam" id="PF13148">
    <property type="entry name" value="DUF3987"/>
    <property type="match status" value="1"/>
</dbReference>